<keyword evidence="2" id="KW-0732">Signal</keyword>
<dbReference type="Gene3D" id="2.50.20.20">
    <property type="match status" value="1"/>
</dbReference>
<reference evidence="3 4" key="1">
    <citation type="submission" date="2018-05" db="EMBL/GenBank/DDBJ databases">
        <title>Streptomyces venezuelae.</title>
        <authorList>
            <person name="Kim W."/>
            <person name="Lee N."/>
            <person name="Cho B.-K."/>
        </authorList>
    </citation>
    <scope>NUCLEOTIDE SEQUENCE [LARGE SCALE GENOMIC DNA]</scope>
    <source>
        <strain evidence="3 4">ATCC 21018</strain>
    </source>
</reference>
<feature type="signal peptide" evidence="2">
    <location>
        <begin position="1"/>
        <end position="30"/>
    </location>
</feature>
<name>A0A5P2DSF5_STRVZ</name>
<feature type="chain" id="PRO_5024838385" description="Lipoprotein" evidence="2">
    <location>
        <begin position="31"/>
        <end position="246"/>
    </location>
</feature>
<dbReference type="AlphaFoldDB" id="A0A5P2DSF5"/>
<sequence>MSGPRAAMARCTTAGAACLLVFAGAGAAEADDNGMADKSAQAIAQASREAMTGLTSMRMVGKVTDASGTTGLDLRFDEQGDCVGTVTPPGDAGKADIVKRGDDVWMKLDDDLLRSQVPGPAAEDAIALVDGRYLHGTTDSPMLSDFAQVCDLGFFKKEFSSKSPGEQLTKGSETTVDGQPAITVTSRSATGTGVYQVSTEDEPYLLKVEGSEKSGKRVVASFSDFDEPVTAEPPAAADSVDLSELR</sequence>
<protein>
    <recommendedName>
        <fullName evidence="5">Lipoprotein</fullName>
    </recommendedName>
</protein>
<gene>
    <name evidence="3" type="ORF">DEJ51_31565</name>
</gene>
<evidence type="ECO:0000313" key="4">
    <source>
        <dbReference type="Proteomes" id="UP000324101"/>
    </source>
</evidence>
<dbReference type="RefSeq" id="WP_150261035.1">
    <property type="nucleotide sequence ID" value="NZ_CP029189.1"/>
</dbReference>
<organism evidence="3 4">
    <name type="scientific">Streptomyces venezuelae</name>
    <dbReference type="NCBI Taxonomy" id="54571"/>
    <lineage>
        <taxon>Bacteria</taxon>
        <taxon>Bacillati</taxon>
        <taxon>Actinomycetota</taxon>
        <taxon>Actinomycetes</taxon>
        <taxon>Kitasatosporales</taxon>
        <taxon>Streptomycetaceae</taxon>
        <taxon>Streptomyces</taxon>
    </lineage>
</organism>
<dbReference type="EMBL" id="CP029189">
    <property type="protein sequence ID" value="QES58125.1"/>
    <property type="molecule type" value="Genomic_DNA"/>
</dbReference>
<evidence type="ECO:0000256" key="1">
    <source>
        <dbReference type="SAM" id="MobiDB-lite"/>
    </source>
</evidence>
<dbReference type="Proteomes" id="UP000324101">
    <property type="component" value="Chromosome"/>
</dbReference>
<evidence type="ECO:0000256" key="2">
    <source>
        <dbReference type="SAM" id="SignalP"/>
    </source>
</evidence>
<evidence type="ECO:0000313" key="3">
    <source>
        <dbReference type="EMBL" id="QES58125.1"/>
    </source>
</evidence>
<feature type="region of interest" description="Disordered" evidence="1">
    <location>
        <begin position="223"/>
        <end position="246"/>
    </location>
</feature>
<evidence type="ECO:0008006" key="5">
    <source>
        <dbReference type="Google" id="ProtNLM"/>
    </source>
</evidence>
<accession>A0A5P2DSF5</accession>
<feature type="region of interest" description="Disordered" evidence="1">
    <location>
        <begin position="161"/>
        <end position="181"/>
    </location>
</feature>
<dbReference type="OrthoDB" id="4350224at2"/>
<proteinExistence type="predicted"/>